<keyword evidence="2 6" id="KW-0732">Signal</keyword>
<feature type="chain" id="PRO_5039521070" evidence="6">
    <location>
        <begin position="22"/>
        <end position="460"/>
    </location>
</feature>
<evidence type="ECO:0000256" key="4">
    <source>
        <dbReference type="ARBA" id="ARBA00023139"/>
    </source>
</evidence>
<keyword evidence="4" id="KW-0564">Palmitate</keyword>
<evidence type="ECO:0000256" key="1">
    <source>
        <dbReference type="ARBA" id="ARBA00022475"/>
    </source>
</evidence>
<keyword evidence="5" id="KW-0449">Lipoprotein</keyword>
<evidence type="ECO:0000256" key="2">
    <source>
        <dbReference type="ARBA" id="ARBA00022729"/>
    </source>
</evidence>
<reference evidence="7 8" key="1">
    <citation type="submission" date="2016-08" db="EMBL/GenBank/DDBJ databases">
        <title>A new outlook on sporulation: Clostridium algidixylanolyticum.</title>
        <authorList>
            <person name="Poppleton D.I."/>
            <person name="Gribaldo S."/>
        </authorList>
    </citation>
    <scope>NUCLEOTIDE SEQUENCE [LARGE SCALE GENOMIC DNA]</scope>
    <source>
        <strain evidence="7 8">SPL73</strain>
    </source>
</reference>
<keyword evidence="3" id="KW-0472">Membrane</keyword>
<sequence length="460" mass="50776">MKFWRRFGAAGLAAIMAASLAGCGGTKVTATEAGKEEKVAAEVPKFTDLKVGEDYTDIKADLRFITHKTDLVDTTFQEYVKEFQKMYPGVTITYEGITSYADDIITRLTTGDWGDICMVPMQLDKNELKNYFVPYGDKTELEKKYIMLNNFSYKNVVYGIPSAGNVQGIVYNKKVFKDAGITEIPKTPDEFLAALQKIKDNTDAIPLYTNFAANWTMTAWDAYITGSATGDPDYANKGLIHSANPFEKRADMTGPYAVYYVLYEAVAKGLTEEDPTTTDWEGSKGLMNNGKIATMALGSWSVVQMQLAGDHGEDIGYMPFPITVDGKQYVSASPDYNYGVNVNSSQDNQIASMLYVKWLTEESDFSYDQGGIPVCLGEKYPDVYKMFDGVKLVIDNPAPDGEETLYNDINNDSEVGINVSPEGVSKILEAATTGTPTLDELMADRNSRWTASQKKFGAIK</sequence>
<feature type="signal peptide" evidence="6">
    <location>
        <begin position="1"/>
        <end position="21"/>
    </location>
</feature>
<evidence type="ECO:0000256" key="3">
    <source>
        <dbReference type="ARBA" id="ARBA00023136"/>
    </source>
</evidence>
<dbReference type="AlphaFoldDB" id="A0A419SZW7"/>
<evidence type="ECO:0000256" key="6">
    <source>
        <dbReference type="SAM" id="SignalP"/>
    </source>
</evidence>
<keyword evidence="8" id="KW-1185">Reference proteome</keyword>
<dbReference type="PROSITE" id="PS51257">
    <property type="entry name" value="PROKAR_LIPOPROTEIN"/>
    <property type="match status" value="1"/>
</dbReference>
<dbReference type="EMBL" id="MCIA01000030">
    <property type="protein sequence ID" value="RKD30834.1"/>
    <property type="molecule type" value="Genomic_DNA"/>
</dbReference>
<evidence type="ECO:0000313" key="8">
    <source>
        <dbReference type="Proteomes" id="UP000284277"/>
    </source>
</evidence>
<evidence type="ECO:0000313" key="7">
    <source>
        <dbReference type="EMBL" id="RKD30834.1"/>
    </source>
</evidence>
<keyword evidence="1" id="KW-1003">Cell membrane</keyword>
<dbReference type="Gene3D" id="3.40.190.10">
    <property type="entry name" value="Periplasmic binding protein-like II"/>
    <property type="match status" value="2"/>
</dbReference>
<organism evidence="7 8">
    <name type="scientific">Lacrimispora algidixylanolytica</name>
    <dbReference type="NCBI Taxonomy" id="94868"/>
    <lineage>
        <taxon>Bacteria</taxon>
        <taxon>Bacillati</taxon>
        <taxon>Bacillota</taxon>
        <taxon>Clostridia</taxon>
        <taxon>Lachnospirales</taxon>
        <taxon>Lachnospiraceae</taxon>
        <taxon>Lacrimispora</taxon>
    </lineage>
</organism>
<dbReference type="OrthoDB" id="2060074at2"/>
<proteinExistence type="predicted"/>
<dbReference type="PANTHER" id="PTHR43649">
    <property type="entry name" value="ARABINOSE-BINDING PROTEIN-RELATED"/>
    <property type="match status" value="1"/>
</dbReference>
<name>A0A419SZW7_9FIRM</name>
<comment type="caution">
    <text evidence="7">The sequence shown here is derived from an EMBL/GenBank/DDBJ whole genome shotgun (WGS) entry which is preliminary data.</text>
</comment>
<dbReference type="InterPro" id="IPR050490">
    <property type="entry name" value="Bact_solute-bd_prot1"/>
</dbReference>
<dbReference type="InterPro" id="IPR006059">
    <property type="entry name" value="SBP"/>
</dbReference>
<accession>A0A419SZW7</accession>
<evidence type="ECO:0000256" key="5">
    <source>
        <dbReference type="ARBA" id="ARBA00023288"/>
    </source>
</evidence>
<dbReference type="PANTHER" id="PTHR43649:SF33">
    <property type="entry name" value="POLYGALACTURONAN_RHAMNOGALACTURONAN-BINDING PROTEIN YTCQ"/>
    <property type="match status" value="1"/>
</dbReference>
<dbReference type="SUPFAM" id="SSF53850">
    <property type="entry name" value="Periplasmic binding protein-like II"/>
    <property type="match status" value="1"/>
</dbReference>
<gene>
    <name evidence="7" type="ORF">BET01_05850</name>
</gene>
<protein>
    <submittedName>
        <fullName evidence="7">Sugar ABC transporter substrate-binding protein</fullName>
    </submittedName>
</protein>
<dbReference type="Proteomes" id="UP000284277">
    <property type="component" value="Unassembled WGS sequence"/>
</dbReference>
<dbReference type="Pfam" id="PF01547">
    <property type="entry name" value="SBP_bac_1"/>
    <property type="match status" value="1"/>
</dbReference>